<dbReference type="InterPro" id="IPR006094">
    <property type="entry name" value="Oxid_FAD_bind_N"/>
</dbReference>
<accession>A0ABS6SYE8</accession>
<organism evidence="3 4">
    <name type="scientific">Maritimibacter dapengensis</name>
    <dbReference type="NCBI Taxonomy" id="2836868"/>
    <lineage>
        <taxon>Bacteria</taxon>
        <taxon>Pseudomonadati</taxon>
        <taxon>Pseudomonadota</taxon>
        <taxon>Alphaproteobacteria</taxon>
        <taxon>Rhodobacterales</taxon>
        <taxon>Roseobacteraceae</taxon>
        <taxon>Maritimibacter</taxon>
    </lineage>
</organism>
<dbReference type="InterPro" id="IPR016166">
    <property type="entry name" value="FAD-bd_PCMH"/>
</dbReference>
<proteinExistence type="predicted"/>
<gene>
    <name evidence="3" type="ORF">KJP28_01350</name>
</gene>
<dbReference type="Pfam" id="PF01565">
    <property type="entry name" value="FAD_binding_4"/>
    <property type="match status" value="1"/>
</dbReference>
<sequence length="495" mass="53454">MRKLTRRAVLLGGGAAIGYGVAQATGRKLPVYDGTTRLSVPSGDGFLNDASTLSATPINKHVTLTEDPGDTLVTAIRAELREARDAGRPFNIGAARHSMGGQAIPDRGHAVTFANGSVEIDSEAMTYRCHAGARWSDVIAALDPAGFSPKVMQSNHDFGVAATFSVNAHGWPVPFGPMGSTVRSLRMVLPSGDLVTVSRDENADLFAHAMGGYGLIGAIVDMEVEMVANTRLVPTFDVLPADGFASAFQTALDDPAVTMAYGRMNVDRAAFFTEALLITYRESADQSDLPPATGSGWMSHAASRVYRTQLGAEPMKRARWWQETVLGPKLAAGPVTRNTLINEPVVTLDDRNPDRVDILHEYFVGFDQWDGFLAACRDVIPASYQEFLNVTLRYVAADPVSTLAYAPVPRIAAVMSFSQELTERGEADMARMTRALVDRITAIGGAYYLCYRPHPTPEQLIAAYPGAPAFAAAKRENDPGGLFGNLFWDRYFAQL</sequence>
<feature type="domain" description="FAD-binding PCMH-type" evidence="2">
    <location>
        <begin position="64"/>
        <end position="229"/>
    </location>
</feature>
<name>A0ABS6SYE8_9RHOB</name>
<keyword evidence="1" id="KW-0285">Flavoprotein</keyword>
<dbReference type="PROSITE" id="PS51387">
    <property type="entry name" value="FAD_PCMH"/>
    <property type="match status" value="1"/>
</dbReference>
<comment type="caution">
    <text evidence="3">The sequence shown here is derived from an EMBL/GenBank/DDBJ whole genome shotgun (WGS) entry which is preliminary data.</text>
</comment>
<keyword evidence="4" id="KW-1185">Reference proteome</keyword>
<evidence type="ECO:0000259" key="2">
    <source>
        <dbReference type="PROSITE" id="PS51387"/>
    </source>
</evidence>
<dbReference type="InterPro" id="IPR010031">
    <property type="entry name" value="FAD_lactone_oxidase-like"/>
</dbReference>
<keyword evidence="1" id="KW-0274">FAD</keyword>
<evidence type="ECO:0000256" key="1">
    <source>
        <dbReference type="ARBA" id="ARBA00022827"/>
    </source>
</evidence>
<dbReference type="Proteomes" id="UP000756530">
    <property type="component" value="Unassembled WGS sequence"/>
</dbReference>
<reference evidence="3 4" key="1">
    <citation type="submission" date="2021-05" db="EMBL/GenBank/DDBJ databases">
        <title>Culturable bacteria isolated from Daya Bay.</title>
        <authorList>
            <person name="Zheng W."/>
            <person name="Yu S."/>
            <person name="Huang Y."/>
        </authorList>
    </citation>
    <scope>NUCLEOTIDE SEQUENCE [LARGE SCALE GENOMIC DNA]</scope>
    <source>
        <strain evidence="3 4">DP4N28-5</strain>
    </source>
</reference>
<evidence type="ECO:0000313" key="3">
    <source>
        <dbReference type="EMBL" id="MBV7377553.1"/>
    </source>
</evidence>
<dbReference type="PANTHER" id="PTHR43762">
    <property type="entry name" value="L-GULONOLACTONE OXIDASE"/>
    <property type="match status" value="1"/>
</dbReference>
<protein>
    <submittedName>
        <fullName evidence="3">FAD-binding oxidoreductase</fullName>
    </submittedName>
</protein>
<evidence type="ECO:0000313" key="4">
    <source>
        <dbReference type="Proteomes" id="UP000756530"/>
    </source>
</evidence>
<dbReference type="RefSeq" id="WP_218390433.1">
    <property type="nucleotide sequence ID" value="NZ_JAHUZE010000001.1"/>
</dbReference>
<dbReference type="PANTHER" id="PTHR43762:SF1">
    <property type="entry name" value="D-ARABINONO-1,4-LACTONE OXIDASE"/>
    <property type="match status" value="1"/>
</dbReference>
<dbReference type="EMBL" id="JAHUZE010000001">
    <property type="protein sequence ID" value="MBV7377553.1"/>
    <property type="molecule type" value="Genomic_DNA"/>
</dbReference>